<proteinExistence type="predicted"/>
<name>V6KEX1_STRRC</name>
<sequence>MILTGPGIAAAIQASEITIDPYDPTRLSPNAYDWRLGDTLRVCDGDLDAAAPTPFAEQSIPATGLTLRPGPLYLGVTLERTGSETYAQILNGDRTIGALGIWVHVSAPLGHQGHAIRWTLEIRVARPVRVYPQMTFGKLVFLRCLGTPASYQLHGRKYMASDGIDISRLYEEIPGGRT</sequence>
<gene>
    <name evidence="2" type="ORF">M878_18160</name>
</gene>
<dbReference type="GO" id="GO:0006229">
    <property type="term" value="P:dUTP biosynthetic process"/>
    <property type="evidence" value="ECO:0007669"/>
    <property type="project" value="InterPro"/>
</dbReference>
<dbReference type="Proteomes" id="UP000017984">
    <property type="component" value="Chromosome"/>
</dbReference>
<dbReference type="PANTHER" id="PTHR42680:SF3">
    <property type="entry name" value="DCTP DEAMINASE"/>
    <property type="match status" value="1"/>
</dbReference>
<comment type="caution">
    <text evidence="2">The sequence shown here is derived from an EMBL/GenBank/DDBJ whole genome shotgun (WGS) entry which is preliminary data.</text>
</comment>
<reference evidence="2 3" key="1">
    <citation type="journal article" date="2014" name="Genome Announc.">
        <title>Draft Genome Sequence of Streptomyces roseochromogenes subsp. oscitans DS 12.976, Producer of the Aminocoumarin Antibiotic Clorobiocin.</title>
        <authorList>
            <person name="Ruckert C."/>
            <person name="Kalinowski J."/>
            <person name="Heide L."/>
            <person name="Apel A.K."/>
        </authorList>
    </citation>
    <scope>NUCLEOTIDE SEQUENCE [LARGE SCALE GENOMIC DNA]</scope>
    <source>
        <strain evidence="2 3">DS 12.976</strain>
    </source>
</reference>
<dbReference type="PANTHER" id="PTHR42680">
    <property type="entry name" value="DCTP DEAMINASE"/>
    <property type="match status" value="1"/>
</dbReference>
<protein>
    <submittedName>
        <fullName evidence="2">Deoxycytidine triphosphate deaminase</fullName>
    </submittedName>
</protein>
<organism evidence="2 3">
    <name type="scientific">Streptomyces roseochromogenus subsp. oscitans DS 12.976</name>
    <dbReference type="NCBI Taxonomy" id="1352936"/>
    <lineage>
        <taxon>Bacteria</taxon>
        <taxon>Bacillati</taxon>
        <taxon>Actinomycetota</taxon>
        <taxon>Actinomycetes</taxon>
        <taxon>Kitasatosporales</taxon>
        <taxon>Streptomycetaceae</taxon>
        <taxon>Streptomyces</taxon>
    </lineage>
</organism>
<dbReference type="OrthoDB" id="9780956at2"/>
<dbReference type="InterPro" id="IPR011962">
    <property type="entry name" value="dCTP_deaminase"/>
</dbReference>
<dbReference type="PATRIC" id="fig|1352936.5.peg.3813"/>
<dbReference type="SUPFAM" id="SSF51283">
    <property type="entry name" value="dUTPase-like"/>
    <property type="match status" value="1"/>
</dbReference>
<evidence type="ECO:0000256" key="1">
    <source>
        <dbReference type="ARBA" id="ARBA00023080"/>
    </source>
</evidence>
<keyword evidence="3" id="KW-1185">Reference proteome</keyword>
<dbReference type="AlphaFoldDB" id="V6KEX1"/>
<dbReference type="Gene3D" id="2.70.40.10">
    <property type="match status" value="1"/>
</dbReference>
<dbReference type="GO" id="GO:0015949">
    <property type="term" value="P:nucleobase-containing small molecule interconversion"/>
    <property type="evidence" value="ECO:0007669"/>
    <property type="project" value="TreeGrafter"/>
</dbReference>
<evidence type="ECO:0000313" key="3">
    <source>
        <dbReference type="Proteomes" id="UP000017984"/>
    </source>
</evidence>
<dbReference type="EMBL" id="AWQX01000158">
    <property type="protein sequence ID" value="EST30642.1"/>
    <property type="molecule type" value="Genomic_DNA"/>
</dbReference>
<dbReference type="STRING" id="1352936.M878_18160"/>
<dbReference type="RefSeq" id="WP_023547582.1">
    <property type="nucleotide sequence ID" value="NZ_CM002285.1"/>
</dbReference>
<dbReference type="InterPro" id="IPR036157">
    <property type="entry name" value="dUTPase-like_sf"/>
</dbReference>
<evidence type="ECO:0000313" key="2">
    <source>
        <dbReference type="EMBL" id="EST30642.1"/>
    </source>
</evidence>
<dbReference type="Pfam" id="PF22769">
    <property type="entry name" value="DCD"/>
    <property type="match status" value="1"/>
</dbReference>
<dbReference type="HOGENOM" id="CLU_087476_0_1_11"/>
<dbReference type="GO" id="GO:0008829">
    <property type="term" value="F:dCTP deaminase activity"/>
    <property type="evidence" value="ECO:0007669"/>
    <property type="project" value="InterPro"/>
</dbReference>
<accession>V6KEX1</accession>
<keyword evidence="1" id="KW-0546">Nucleotide metabolism</keyword>